<feature type="compositionally biased region" description="Basic and acidic residues" evidence="3">
    <location>
        <begin position="1307"/>
        <end position="1316"/>
    </location>
</feature>
<evidence type="ECO:0000256" key="4">
    <source>
        <dbReference type="SAM" id="Phobius"/>
    </source>
</evidence>
<keyword evidence="7" id="KW-1185">Reference proteome</keyword>
<feature type="compositionally biased region" description="Basic and acidic residues" evidence="3">
    <location>
        <begin position="1275"/>
        <end position="1284"/>
    </location>
</feature>
<evidence type="ECO:0000313" key="7">
    <source>
        <dbReference type="Proteomes" id="UP000516653"/>
    </source>
</evidence>
<gene>
    <name evidence="6" type="primary">14</name>
    <name evidence="6" type="ORF">SEA_ARCHIMEDES_14</name>
</gene>
<feature type="compositionally biased region" description="Acidic residues" evidence="3">
    <location>
        <begin position="229"/>
        <end position="239"/>
    </location>
</feature>
<evidence type="ECO:0000256" key="1">
    <source>
        <dbReference type="ARBA" id="ARBA00022465"/>
    </source>
</evidence>
<feature type="compositionally biased region" description="Polar residues" evidence="3">
    <location>
        <begin position="128"/>
        <end position="137"/>
    </location>
</feature>
<dbReference type="Pfam" id="PF10145">
    <property type="entry name" value="PhageMin_Tail"/>
    <property type="match status" value="1"/>
</dbReference>
<dbReference type="Gene3D" id="1.10.530.10">
    <property type="match status" value="1"/>
</dbReference>
<keyword evidence="1" id="KW-1245">Viral tail assembly</keyword>
<feature type="region of interest" description="Disordered" evidence="3">
    <location>
        <begin position="1273"/>
        <end position="1342"/>
    </location>
</feature>
<dbReference type="SUPFAM" id="SSF53955">
    <property type="entry name" value="Lysozyme-like"/>
    <property type="match status" value="1"/>
</dbReference>
<keyword evidence="4" id="KW-0472">Membrane</keyword>
<feature type="region of interest" description="Disordered" evidence="3">
    <location>
        <begin position="1195"/>
        <end position="1237"/>
    </location>
</feature>
<dbReference type="InterPro" id="IPR010090">
    <property type="entry name" value="Phage_tape_meas"/>
</dbReference>
<name>A0A7L7SP41_9CAUD</name>
<feature type="transmembrane region" description="Helical" evidence="4">
    <location>
        <begin position="667"/>
        <end position="685"/>
    </location>
</feature>
<feature type="compositionally biased region" description="Polar residues" evidence="3">
    <location>
        <begin position="1285"/>
        <end position="1306"/>
    </location>
</feature>
<dbReference type="RefSeq" id="YP_010049623.1">
    <property type="nucleotide sequence ID" value="NC_054392.1"/>
</dbReference>
<accession>A0A7L7SP41</accession>
<evidence type="ECO:0000313" key="6">
    <source>
        <dbReference type="EMBL" id="QOC55714.1"/>
    </source>
</evidence>
<dbReference type="GO" id="GO:0098003">
    <property type="term" value="P:viral tail assembly"/>
    <property type="evidence" value="ECO:0007669"/>
    <property type="project" value="UniProtKB-KW"/>
</dbReference>
<proteinExistence type="predicted"/>
<dbReference type="KEGG" id="vg:63742941"/>
<evidence type="ECO:0000256" key="2">
    <source>
        <dbReference type="ARBA" id="ARBA00022612"/>
    </source>
</evidence>
<keyword evidence="2" id="KW-1188">Viral release from host cell</keyword>
<keyword evidence="4" id="KW-1133">Transmembrane helix</keyword>
<dbReference type="GeneID" id="63742941"/>
<protein>
    <submittedName>
        <fullName evidence="6">Tape measure protein</fullName>
    </submittedName>
</protein>
<feature type="domain" description="Phage tail tape measure protein" evidence="5">
    <location>
        <begin position="310"/>
        <end position="513"/>
    </location>
</feature>
<organism evidence="6 7">
    <name type="scientific">Gordonia phage Archimedes</name>
    <dbReference type="NCBI Taxonomy" id="2759389"/>
    <lineage>
        <taxon>Viruses</taxon>
        <taxon>Duplodnaviria</taxon>
        <taxon>Heunggongvirae</taxon>
        <taxon>Uroviricota</taxon>
        <taxon>Caudoviricetes</taxon>
        <taxon>Archimedesvirus</taxon>
        <taxon>Archimedesvirus archimedes</taxon>
    </lineage>
</organism>
<dbReference type="EMBL" id="MT771339">
    <property type="protein sequence ID" value="QOC55714.1"/>
    <property type="molecule type" value="Genomic_DNA"/>
</dbReference>
<dbReference type="InterPro" id="IPR023346">
    <property type="entry name" value="Lysozyme-like_dom_sf"/>
</dbReference>
<feature type="region of interest" description="Disordered" evidence="3">
    <location>
        <begin position="223"/>
        <end position="245"/>
    </location>
</feature>
<feature type="region of interest" description="Disordered" evidence="3">
    <location>
        <begin position="1492"/>
        <end position="1512"/>
    </location>
</feature>
<dbReference type="PANTHER" id="PTHR37813">
    <property type="entry name" value="FELS-2 PROPHAGE PROTEIN"/>
    <property type="match status" value="1"/>
</dbReference>
<feature type="compositionally biased region" description="Polar residues" evidence="3">
    <location>
        <begin position="1326"/>
        <end position="1338"/>
    </location>
</feature>
<keyword evidence="4" id="KW-0812">Transmembrane</keyword>
<evidence type="ECO:0000259" key="5">
    <source>
        <dbReference type="Pfam" id="PF10145"/>
    </source>
</evidence>
<sequence>MAVRGIWVPVYPSLQNFGATIVRGASGAARQASGAMTREFRRGGQQSGQAAGEATAAALRAQQSNIERASRQLAGARDAEADAAGAVRVAEAALEQTRNNANATATQIARAEERAEAARRAHNRTVEQVRSSEQQLEQTREGGASANRTVIRAEQQLVQARGAAANANGQVRVAEVALQDLRDRGVTDSARLAAAEERLERARRQAASAADNVRTRTLLLQNAQRQAEDSTDDLGDSQDEAGNSTEGFASRLGALTKQMGGLAAGAAGIAGIGATIAQSFDNEALNDKLAAQLGATPAMAKEFGGIAARIYGQAYGENLGEVNEALKGVWQQGLVDEDASTAQIENVTKSVMNLTSAFDQDLSGATAAVGSMLKNGLAPDAQSAMDILTRGFQQGADKGQDLLDTMTEYPALFKGLGLSGQEAMGLINQAMAAGARNSDFVADALKEFQIRAQDGSKTSATAYQQLGLNAEQMTAKMAAGGQGASEGLDMVLDRLRAMKDPVARNAAAVGLFGTKAEDLGDALFSMDPTTAVKSLGDVTGAAERMGNTLNDNAASRIESFKRTVQNLATTLAGGIIGALTKTAKFVNDNKVAFGALAAAISVFVLPALTQYAIAQARAAGASTWGAITRMAGAWRSMATAMNLSTLATNLQTSAMWRFTASLLANPLTWIVIAVVAAGVALWAFFTKTETGRKLWEKIWGGIKAAVSAVVNWFTQTAWPFMQGVFQKIGDIAMWLWHNAIEPAFNGIKTAIGFVIDHWKIFAGILLVFTGPVGIVIGILGFLQAKFGFVTAAIRVVGSVISWLWNNVAVPAFNGIKAVIGFWWAGVQIYFNAFRAVLSGVGAVIGWLWNNVAVPAFNGIKSVIDFFWSGASVTFGLIKQGIGWIGDKVVEVKDMAVNGFNAMVDFVKGLPGRIANAAKGMWDGFKDAFKSAINWIIDGWNSLQFKLPEIDTHIPGVGKIGGSTIGVPQIPRLATGGVAGVDRRGAVFGPGNGTDDFVLGIDPRTLMATAFVSNGEGVVKEKVMAKGGAAVVAGLNSGQLDPAMLENLPRYAEGGTVGKKRTPEEINNFPRQQGLEGSPYVWGGVHWGDCSGTQSAIARFAVGLDPWGGRFATGNEADALSGFGFKMGQGPAGSLRIGWKNGGPAGGHTAGTLPDGTNVEMGGNRGNGQVGGGAAAWNDSYFDTFAFLEVEPLKSRSETNPYENQKPGADTIPTAPNIDGTTTPGSTTTTGTESDKLPTMGEMVGKAATEQFDDLADFLGFKDTWLYDPNKLDISTGKDKAKESTESPNSGQSVSTATPGSNNTPTTKPKEGADKVQDAPTPAPGASQATVPPSTTQPPKSDKQLVQEQFKPYGWDTGQPWADVDWIVGKESGWRKDAKNPSSGAYGYFQFLGSTKDQYLPQAEPVAADIQGRAGAKYIKDRYTTPAGARAHWEANNWYDRGGVGVGTGLMAKNVLEPERVLSGRQTSAFEDMVEANFSPRVSNGSDVKVAIPTLGDDDNSTSGKRGGRGDAPLVGQLTVQAIDVDDQVRRINRTLRDVAKSDVLLGGWN</sequence>
<reference evidence="6 7" key="1">
    <citation type="submission" date="2020-07" db="EMBL/GenBank/DDBJ databases">
        <authorList>
            <person name="Buterbaugh K.M."/>
            <person name="Dean A.J."/>
            <person name="Durmis N.D."/>
            <person name="Gonzalez I.M."/>
            <person name="Kowalski E.M."/>
            <person name="Mundorff O.G."/>
            <person name="Vimal D."/>
            <person name="Chamarti P.R."/>
            <person name="Xu J."/>
            <person name="Butela K.A."/>
            <person name="Garlena R.A."/>
            <person name="Russell D.A."/>
            <person name="Pope W.H."/>
            <person name="Jacobs-Sera D."/>
            <person name="Hatfull G.F."/>
        </authorList>
    </citation>
    <scope>NUCLEOTIDE SEQUENCE [LARGE SCALE GENOMIC DNA]</scope>
</reference>
<feature type="transmembrane region" description="Helical" evidence="4">
    <location>
        <begin position="760"/>
        <end position="782"/>
    </location>
</feature>
<dbReference type="Proteomes" id="UP000516653">
    <property type="component" value="Segment"/>
</dbReference>
<feature type="compositionally biased region" description="Low complexity" evidence="3">
    <location>
        <begin position="1219"/>
        <end position="1231"/>
    </location>
</feature>
<feature type="region of interest" description="Disordered" evidence="3">
    <location>
        <begin position="121"/>
        <end position="145"/>
    </location>
</feature>
<evidence type="ECO:0000256" key="3">
    <source>
        <dbReference type="SAM" id="MobiDB-lite"/>
    </source>
</evidence>
<dbReference type="PANTHER" id="PTHR37813:SF1">
    <property type="entry name" value="FELS-2 PROPHAGE PROTEIN"/>
    <property type="match status" value="1"/>
</dbReference>
<feature type="transmembrane region" description="Helical" evidence="4">
    <location>
        <begin position="591"/>
        <end position="614"/>
    </location>
</feature>